<proteinExistence type="predicted"/>
<dbReference type="InterPro" id="IPR006674">
    <property type="entry name" value="HD_domain"/>
</dbReference>
<dbReference type="SUPFAM" id="SSF109604">
    <property type="entry name" value="HD-domain/PDEase-like"/>
    <property type="match status" value="1"/>
</dbReference>
<evidence type="ECO:0000313" key="5">
    <source>
        <dbReference type="Proteomes" id="UP000294555"/>
    </source>
</evidence>
<dbReference type="GO" id="GO:0002953">
    <property type="term" value="F:5'-deoxynucleotidase activity"/>
    <property type="evidence" value="ECO:0007669"/>
    <property type="project" value="InterPro"/>
</dbReference>
<comment type="caution">
    <text evidence="4">The sequence shown here is derived from an EMBL/GenBank/DDBJ whole genome shotgun (WGS) entry which is preliminary data.</text>
</comment>
<keyword evidence="2 4" id="KW-0378">Hydrolase</keyword>
<sequence length="235" mass="26693">MSAINRYSFIAAFEFTPFLPYNDALHCLAVGVSMLQELPALAFGELTDVVAFLMEIDKLKSIQRRTKVLGTQRQENTAEHSWHFAVAAMALAPYAGDKVDINRVTQMALVHDIVEIDAGDVLVYDLAGRHAVHDLEETAAVRLFGLLPEPQRQHFHQLWLEYEAGETADAQFALLLDRLMPVLMNLHNQGQSWVENGIRLEQVLTRNAFIGDVYPELWEHLKHHLNQAQQNGWLK</sequence>
<accession>A0A4R1NB86</accession>
<evidence type="ECO:0000313" key="4">
    <source>
        <dbReference type="EMBL" id="TCL04572.1"/>
    </source>
</evidence>
<dbReference type="AlphaFoldDB" id="A0A4R1NB86"/>
<dbReference type="Proteomes" id="UP000294555">
    <property type="component" value="Unassembled WGS sequence"/>
</dbReference>
<gene>
    <name evidence="4" type="ORF">EZJ58_2700</name>
</gene>
<dbReference type="InterPro" id="IPR039356">
    <property type="entry name" value="YfbR/HDDC2"/>
</dbReference>
<dbReference type="PANTHER" id="PTHR11845">
    <property type="entry name" value="5'-DEOXYNUCLEOTIDASE HDDC2"/>
    <property type="match status" value="1"/>
</dbReference>
<dbReference type="GO" id="GO:0046872">
    <property type="term" value="F:metal ion binding"/>
    <property type="evidence" value="ECO:0007669"/>
    <property type="project" value="UniProtKB-KW"/>
</dbReference>
<dbReference type="Pfam" id="PF13023">
    <property type="entry name" value="HD_3"/>
    <property type="match status" value="1"/>
</dbReference>
<feature type="domain" description="HD" evidence="3">
    <location>
        <begin position="56"/>
        <end position="218"/>
    </location>
</feature>
<keyword evidence="1" id="KW-0479">Metal-binding</keyword>
<evidence type="ECO:0000256" key="2">
    <source>
        <dbReference type="ARBA" id="ARBA00022801"/>
    </source>
</evidence>
<name>A0A4R1NB86_9GAMM</name>
<protein>
    <submittedName>
        <fullName evidence="4">Putative hydrolase of HD superfamily</fullName>
    </submittedName>
</protein>
<dbReference type="Gene3D" id="1.10.3210.10">
    <property type="entry name" value="Hypothetical protein af1432"/>
    <property type="match status" value="1"/>
</dbReference>
<dbReference type="PANTHER" id="PTHR11845:SF13">
    <property type="entry name" value="5'-DEOXYNUCLEOTIDASE HDDC2"/>
    <property type="match status" value="1"/>
</dbReference>
<reference evidence="4 5" key="1">
    <citation type="submission" date="2019-02" db="EMBL/GenBank/DDBJ databases">
        <title>Investigation of anaerobic lignin degradation for improved lignocellulosic biofuels.</title>
        <authorList>
            <person name="Deangelis K."/>
        </authorList>
    </citation>
    <scope>NUCLEOTIDE SEQUENCE [LARGE SCALE GENOMIC DNA]</scope>
    <source>
        <strain evidence="4 5">159R</strain>
    </source>
</reference>
<evidence type="ECO:0000256" key="1">
    <source>
        <dbReference type="ARBA" id="ARBA00022723"/>
    </source>
</evidence>
<dbReference type="GO" id="GO:0005737">
    <property type="term" value="C:cytoplasm"/>
    <property type="evidence" value="ECO:0007669"/>
    <property type="project" value="TreeGrafter"/>
</dbReference>
<keyword evidence="5" id="KW-1185">Reference proteome</keyword>
<evidence type="ECO:0000259" key="3">
    <source>
        <dbReference type="Pfam" id="PF13023"/>
    </source>
</evidence>
<dbReference type="EMBL" id="SJOI01000001">
    <property type="protein sequence ID" value="TCL04572.1"/>
    <property type="molecule type" value="Genomic_DNA"/>
</dbReference>
<organism evidence="4 5">
    <name type="scientific">Sodalis ligni</name>
    <dbReference type="NCBI Taxonomy" id="2697027"/>
    <lineage>
        <taxon>Bacteria</taxon>
        <taxon>Pseudomonadati</taxon>
        <taxon>Pseudomonadota</taxon>
        <taxon>Gammaproteobacteria</taxon>
        <taxon>Enterobacterales</taxon>
        <taxon>Bruguierivoracaceae</taxon>
        <taxon>Sodalis</taxon>
    </lineage>
</organism>